<name>A0ABV8LJ70_9ACTN</name>
<dbReference type="InterPro" id="IPR013321">
    <property type="entry name" value="Arc_rbn_hlx_hlx"/>
</dbReference>
<evidence type="ECO:0000256" key="1">
    <source>
        <dbReference type="SAM" id="MobiDB-lite"/>
    </source>
</evidence>
<dbReference type="Gene3D" id="1.10.1220.10">
    <property type="entry name" value="Met repressor-like"/>
    <property type="match status" value="1"/>
</dbReference>
<organism evidence="2 3">
    <name type="scientific">Hamadaea flava</name>
    <dbReference type="NCBI Taxonomy" id="1742688"/>
    <lineage>
        <taxon>Bacteria</taxon>
        <taxon>Bacillati</taxon>
        <taxon>Actinomycetota</taxon>
        <taxon>Actinomycetes</taxon>
        <taxon>Micromonosporales</taxon>
        <taxon>Micromonosporaceae</taxon>
        <taxon>Hamadaea</taxon>
    </lineage>
</organism>
<protein>
    <submittedName>
        <fullName evidence="2">Toxin-antitoxin system HicB family antitoxin</fullName>
    </submittedName>
</protein>
<dbReference type="RefSeq" id="WP_253756792.1">
    <property type="nucleotide sequence ID" value="NZ_JAMZDZ010000001.1"/>
</dbReference>
<comment type="caution">
    <text evidence="2">The sequence shown here is derived from an EMBL/GenBank/DDBJ whole genome shotgun (WGS) entry which is preliminary data.</text>
</comment>
<feature type="region of interest" description="Disordered" evidence="1">
    <location>
        <begin position="141"/>
        <end position="174"/>
    </location>
</feature>
<gene>
    <name evidence="2" type="ORF">ACFOZ4_10270</name>
</gene>
<dbReference type="Proteomes" id="UP001595816">
    <property type="component" value="Unassembled WGS sequence"/>
</dbReference>
<dbReference type="InterPro" id="IPR010985">
    <property type="entry name" value="Ribbon_hlx_hlx"/>
</dbReference>
<reference evidence="3" key="1">
    <citation type="journal article" date="2019" name="Int. J. Syst. Evol. Microbiol.">
        <title>The Global Catalogue of Microorganisms (GCM) 10K type strain sequencing project: providing services to taxonomists for standard genome sequencing and annotation.</title>
        <authorList>
            <consortium name="The Broad Institute Genomics Platform"/>
            <consortium name="The Broad Institute Genome Sequencing Center for Infectious Disease"/>
            <person name="Wu L."/>
            <person name="Ma J."/>
        </authorList>
    </citation>
    <scope>NUCLEOTIDE SEQUENCE [LARGE SCALE GENOMIC DNA]</scope>
    <source>
        <strain evidence="3">CGMCC 4.7289</strain>
    </source>
</reference>
<feature type="compositionally biased region" description="Pro residues" evidence="1">
    <location>
        <begin position="141"/>
        <end position="161"/>
    </location>
</feature>
<evidence type="ECO:0000313" key="3">
    <source>
        <dbReference type="Proteomes" id="UP001595816"/>
    </source>
</evidence>
<accession>A0ABV8LJ70</accession>
<evidence type="ECO:0000313" key="2">
    <source>
        <dbReference type="EMBL" id="MFC4130987.1"/>
    </source>
</evidence>
<dbReference type="SUPFAM" id="SSF47598">
    <property type="entry name" value="Ribbon-helix-helix"/>
    <property type="match status" value="1"/>
</dbReference>
<dbReference type="Pfam" id="PF05534">
    <property type="entry name" value="HicB"/>
    <property type="match status" value="1"/>
</dbReference>
<sequence>MELSPYLENLQRDLTAAAAPGGDDITRAAGLLAGSLEASARLCLMEALSDAAAEITSKLSNASVEVRLRGRDADLVVTEALPEPEAQPAAAAAPPPTEGEQARITLRLPEQLKETIERAAAAEGVSVNAWLVRALWGATQPAPPGPGFRPGPGFPPGPGPGFQPGRRITGYAQS</sequence>
<proteinExistence type="predicted"/>
<keyword evidence="3" id="KW-1185">Reference proteome</keyword>
<dbReference type="EMBL" id="JBHSAY010000005">
    <property type="protein sequence ID" value="MFC4130987.1"/>
    <property type="molecule type" value="Genomic_DNA"/>
</dbReference>
<dbReference type="InterPro" id="IPR008651">
    <property type="entry name" value="Uncharacterised_HicB"/>
</dbReference>